<dbReference type="InterPro" id="IPR008978">
    <property type="entry name" value="HSP20-like_chaperone"/>
</dbReference>
<dbReference type="InterPro" id="IPR002068">
    <property type="entry name" value="A-crystallin/Hsp20_dom"/>
</dbReference>
<evidence type="ECO:0000259" key="3">
    <source>
        <dbReference type="PROSITE" id="PS01031"/>
    </source>
</evidence>
<dbReference type="Proteomes" id="UP000035352">
    <property type="component" value="Chromosome"/>
</dbReference>
<gene>
    <name evidence="4" type="ORF">AAW51_4095</name>
</gene>
<dbReference type="AlphaFoldDB" id="A0A0G3BTV8"/>
<reference evidence="4 5" key="1">
    <citation type="submission" date="2015-05" db="EMBL/GenBank/DDBJ databases">
        <authorList>
            <person name="Tang B."/>
            <person name="Yu Y."/>
        </authorList>
    </citation>
    <scope>NUCLEOTIDE SEQUENCE [LARGE SCALE GENOMIC DNA]</scope>
    <source>
        <strain evidence="4 5">DSM 7029</strain>
    </source>
</reference>
<evidence type="ECO:0000256" key="1">
    <source>
        <dbReference type="PROSITE-ProRule" id="PRU00285"/>
    </source>
</evidence>
<protein>
    <recommendedName>
        <fullName evidence="3">SHSP domain-containing protein</fullName>
    </recommendedName>
</protein>
<evidence type="ECO:0000256" key="2">
    <source>
        <dbReference type="RuleBase" id="RU003616"/>
    </source>
</evidence>
<proteinExistence type="inferred from homology"/>
<dbReference type="EMBL" id="CP011371">
    <property type="protein sequence ID" value="AKJ30786.1"/>
    <property type="molecule type" value="Genomic_DNA"/>
</dbReference>
<dbReference type="KEGG" id="pbh:AAW51_4095"/>
<dbReference type="SUPFAM" id="SSF49764">
    <property type="entry name" value="HSP20-like chaperones"/>
    <property type="match status" value="1"/>
</dbReference>
<evidence type="ECO:0000313" key="4">
    <source>
        <dbReference type="EMBL" id="AKJ30786.1"/>
    </source>
</evidence>
<sequence length="108" mass="12189">MAFCALAGPNWANFICIAGQSDATPISCHVELHGDQLVVQGRKRFERESSSGRWRTVQGAYGDFHRTVQLPCHVRADRTRATYRDGVLRIELFKADGERTQRIWVKGG</sequence>
<accession>A0A0G3BTV8</accession>
<dbReference type="CDD" id="cd06464">
    <property type="entry name" value="ACD_sHsps-like"/>
    <property type="match status" value="1"/>
</dbReference>
<name>A0A0G3BTV8_9BURK</name>
<dbReference type="Gene3D" id="2.60.40.790">
    <property type="match status" value="1"/>
</dbReference>
<evidence type="ECO:0000313" key="5">
    <source>
        <dbReference type="Proteomes" id="UP000035352"/>
    </source>
</evidence>
<feature type="domain" description="SHSP" evidence="3">
    <location>
        <begin position="1"/>
        <end position="108"/>
    </location>
</feature>
<dbReference type="Pfam" id="PF00011">
    <property type="entry name" value="HSP20"/>
    <property type="match status" value="1"/>
</dbReference>
<organism evidence="4 5">
    <name type="scientific">Caldimonas brevitalea</name>
    <dbReference type="NCBI Taxonomy" id="413882"/>
    <lineage>
        <taxon>Bacteria</taxon>
        <taxon>Pseudomonadati</taxon>
        <taxon>Pseudomonadota</taxon>
        <taxon>Betaproteobacteria</taxon>
        <taxon>Burkholderiales</taxon>
        <taxon>Sphaerotilaceae</taxon>
        <taxon>Caldimonas</taxon>
    </lineage>
</organism>
<dbReference type="PROSITE" id="PS01031">
    <property type="entry name" value="SHSP"/>
    <property type="match status" value="1"/>
</dbReference>
<dbReference type="RefSeq" id="WP_053013802.1">
    <property type="nucleotide sequence ID" value="NZ_CP011371.1"/>
</dbReference>
<comment type="similarity">
    <text evidence="1 2">Belongs to the small heat shock protein (HSP20) family.</text>
</comment>
<keyword evidence="5" id="KW-1185">Reference proteome</keyword>
<dbReference type="OrthoDB" id="9808910at2"/>
<dbReference type="STRING" id="413882.AAW51_4095"/>